<dbReference type="EMBL" id="JBHUMY010000006">
    <property type="protein sequence ID" value="MFD2659702.1"/>
    <property type="molecule type" value="Genomic_DNA"/>
</dbReference>
<dbReference type="PROSITE" id="PS51257">
    <property type="entry name" value="PROKAR_LIPOPROTEIN"/>
    <property type="match status" value="1"/>
</dbReference>
<reference evidence="3" key="1">
    <citation type="journal article" date="2019" name="Int. J. Syst. Evol. Microbiol.">
        <title>The Global Catalogue of Microorganisms (GCM) 10K type strain sequencing project: providing services to taxonomists for standard genome sequencing and annotation.</title>
        <authorList>
            <consortium name="The Broad Institute Genomics Platform"/>
            <consortium name="The Broad Institute Genome Sequencing Center for Infectious Disease"/>
            <person name="Wu L."/>
            <person name="Ma J."/>
        </authorList>
    </citation>
    <scope>NUCLEOTIDE SEQUENCE [LARGE SCALE GENOMIC DNA]</scope>
    <source>
        <strain evidence="3">TISTR 1827</strain>
    </source>
</reference>
<protein>
    <submittedName>
        <fullName evidence="2">ABC transporter substrate-binding protein</fullName>
    </submittedName>
</protein>
<keyword evidence="1" id="KW-0732">Signal</keyword>
<dbReference type="Proteomes" id="UP001597493">
    <property type="component" value="Unassembled WGS sequence"/>
</dbReference>
<organism evidence="2 3">
    <name type="scientific">Paenibacillus thailandensis</name>
    <dbReference type="NCBI Taxonomy" id="393250"/>
    <lineage>
        <taxon>Bacteria</taxon>
        <taxon>Bacillati</taxon>
        <taxon>Bacillota</taxon>
        <taxon>Bacilli</taxon>
        <taxon>Bacillales</taxon>
        <taxon>Paenibacillaceae</taxon>
        <taxon>Paenibacillus</taxon>
    </lineage>
</organism>
<feature type="chain" id="PRO_5045340421" evidence="1">
    <location>
        <begin position="24"/>
        <end position="437"/>
    </location>
</feature>
<dbReference type="InterPro" id="IPR050490">
    <property type="entry name" value="Bact_solute-bd_prot1"/>
</dbReference>
<dbReference type="Pfam" id="PF13416">
    <property type="entry name" value="SBP_bac_8"/>
    <property type="match status" value="1"/>
</dbReference>
<dbReference type="RefSeq" id="WP_379270390.1">
    <property type="nucleotide sequence ID" value="NZ_JBHUGT010000023.1"/>
</dbReference>
<evidence type="ECO:0000256" key="1">
    <source>
        <dbReference type="SAM" id="SignalP"/>
    </source>
</evidence>
<keyword evidence="3" id="KW-1185">Reference proteome</keyword>
<dbReference type="SUPFAM" id="SSF53850">
    <property type="entry name" value="Periplasmic binding protein-like II"/>
    <property type="match status" value="1"/>
</dbReference>
<feature type="signal peptide" evidence="1">
    <location>
        <begin position="1"/>
        <end position="23"/>
    </location>
</feature>
<dbReference type="Gene3D" id="3.40.190.10">
    <property type="entry name" value="Periplasmic binding protein-like II"/>
    <property type="match status" value="2"/>
</dbReference>
<sequence length="437" mass="47558">MKAKRKMLSMAAAAALVFVAACGGGGSNGAGSSGSGSGSGADNGQVTIRMAWWGGDARHEYTKKVIELYESQNPNVNIEIEYANYDDYWKKIAPQAAAGELPDVIQVDTSYYSQYAGKKQFADLTPFLGKEIDTASISQDTLESGRYGDGLYGISAGVNALGFQYDPEMLKKAGVDSIPENWTWDDYVSIAAKAKENGIYIDDGMRPEIFFGYYLRTKGETLYNAEGNALGYEDDSLFVDYFGMIADLVKSGASPTADAKAQIKGFEDNFLTKGKQIGVWQWSNQYVALQQAVNRPMEIAPMVGPDMEKGLYLKPSMFWSIAESSKVKAEAAKLINFMINDVEANKLILGERGVPISSAVQEAIKPLLPETQKQVFDYVAWAGENSSPMDPVDPVGSAEIFDKLKSLSEQLEYGQISIEDAAANFRAEANSILGKNK</sequence>
<accession>A0ABW5QTN6</accession>
<evidence type="ECO:0000313" key="2">
    <source>
        <dbReference type="EMBL" id="MFD2659702.1"/>
    </source>
</evidence>
<evidence type="ECO:0000313" key="3">
    <source>
        <dbReference type="Proteomes" id="UP001597493"/>
    </source>
</evidence>
<dbReference type="PANTHER" id="PTHR43649">
    <property type="entry name" value="ARABINOSE-BINDING PROTEIN-RELATED"/>
    <property type="match status" value="1"/>
</dbReference>
<dbReference type="PANTHER" id="PTHR43649:SF11">
    <property type="entry name" value="ABC TRANSPORTER SUBSTRATE-BINDING PROTEIN YESO-RELATED"/>
    <property type="match status" value="1"/>
</dbReference>
<comment type="caution">
    <text evidence="2">The sequence shown here is derived from an EMBL/GenBank/DDBJ whole genome shotgun (WGS) entry which is preliminary data.</text>
</comment>
<gene>
    <name evidence="2" type="ORF">ACFSW5_05405</name>
</gene>
<name>A0ABW5QTN6_9BACL</name>
<dbReference type="InterPro" id="IPR006059">
    <property type="entry name" value="SBP"/>
</dbReference>
<proteinExistence type="predicted"/>